<organism evidence="1 2">
    <name type="scientific">Diversispora epigaea</name>
    <dbReference type="NCBI Taxonomy" id="1348612"/>
    <lineage>
        <taxon>Eukaryota</taxon>
        <taxon>Fungi</taxon>
        <taxon>Fungi incertae sedis</taxon>
        <taxon>Mucoromycota</taxon>
        <taxon>Glomeromycotina</taxon>
        <taxon>Glomeromycetes</taxon>
        <taxon>Diversisporales</taxon>
        <taxon>Diversisporaceae</taxon>
        <taxon>Diversispora</taxon>
    </lineage>
</organism>
<dbReference type="Proteomes" id="UP000266861">
    <property type="component" value="Unassembled WGS sequence"/>
</dbReference>
<evidence type="ECO:0000313" key="2">
    <source>
        <dbReference type="Proteomes" id="UP000266861"/>
    </source>
</evidence>
<comment type="caution">
    <text evidence="1">The sequence shown here is derived from an EMBL/GenBank/DDBJ whole genome shotgun (WGS) entry which is preliminary data.</text>
</comment>
<proteinExistence type="predicted"/>
<gene>
    <name evidence="1" type="ORF">Glove_16g215</name>
</gene>
<protein>
    <submittedName>
        <fullName evidence="1">Uncharacterized protein</fullName>
    </submittedName>
</protein>
<name>A0A397JLM3_9GLOM</name>
<dbReference type="AlphaFoldDB" id="A0A397JLM3"/>
<sequence length="120" mass="13362">MDPVEKINDNIPVYTDNPISDLSKAITKTVPKISNEININKTNRNNILDTSITLENVLSNLTQQGIPNTSSDKSNSQILIPQKNISYISGGIELMSYKGESASFPNMEVVHLYKHILYLV</sequence>
<reference evidence="1 2" key="1">
    <citation type="submission" date="2018-08" db="EMBL/GenBank/DDBJ databases">
        <title>Genome and evolution of the arbuscular mycorrhizal fungus Diversispora epigaea (formerly Glomus versiforme) and its bacterial endosymbionts.</title>
        <authorList>
            <person name="Sun X."/>
            <person name="Fei Z."/>
            <person name="Harrison M."/>
        </authorList>
    </citation>
    <scope>NUCLEOTIDE SEQUENCE [LARGE SCALE GENOMIC DNA]</scope>
    <source>
        <strain evidence="1 2">IT104</strain>
    </source>
</reference>
<dbReference type="EMBL" id="PQFF01000014">
    <property type="protein sequence ID" value="RHZ89259.1"/>
    <property type="molecule type" value="Genomic_DNA"/>
</dbReference>
<keyword evidence="2" id="KW-1185">Reference proteome</keyword>
<accession>A0A397JLM3</accession>
<evidence type="ECO:0000313" key="1">
    <source>
        <dbReference type="EMBL" id="RHZ89259.1"/>
    </source>
</evidence>